<reference evidence="5 8" key="2">
    <citation type="submission" date="2018-10" db="EMBL/GenBank/DDBJ databases">
        <title>Sequencing the genomes of 1000 actinobacteria strains.</title>
        <authorList>
            <person name="Klenk H.-P."/>
        </authorList>
    </citation>
    <scope>NUCLEOTIDE SEQUENCE [LARGE SCALE GENOMIC DNA]</scope>
    <source>
        <strain evidence="5 8">DSM 45119</strain>
    </source>
</reference>
<keyword evidence="8" id="KW-1185">Reference proteome</keyword>
<dbReference type="PANTHER" id="PTHR43130">
    <property type="entry name" value="ARAC-FAMILY TRANSCRIPTIONAL REGULATOR"/>
    <property type="match status" value="1"/>
</dbReference>
<organism evidence="6 7">
    <name type="scientific">Saccharopolyspora antimicrobica</name>
    <dbReference type="NCBI Taxonomy" id="455193"/>
    <lineage>
        <taxon>Bacteria</taxon>
        <taxon>Bacillati</taxon>
        <taxon>Actinomycetota</taxon>
        <taxon>Actinomycetes</taxon>
        <taxon>Pseudonocardiales</taxon>
        <taxon>Pseudonocardiaceae</taxon>
        <taxon>Saccharopolyspora</taxon>
    </lineage>
</organism>
<dbReference type="InterPro" id="IPR052158">
    <property type="entry name" value="INH-QAR"/>
</dbReference>
<dbReference type="SUPFAM" id="SSF46689">
    <property type="entry name" value="Homeodomain-like"/>
    <property type="match status" value="2"/>
</dbReference>
<dbReference type="InterPro" id="IPR018060">
    <property type="entry name" value="HTH_AraC"/>
</dbReference>
<dbReference type="PANTHER" id="PTHR43130:SF3">
    <property type="entry name" value="HTH-TYPE TRANSCRIPTIONAL REGULATOR RV1931C"/>
    <property type="match status" value="1"/>
</dbReference>
<dbReference type="InterPro" id="IPR018062">
    <property type="entry name" value="HTH_AraC-typ_CS"/>
</dbReference>
<dbReference type="Pfam" id="PF01965">
    <property type="entry name" value="DJ-1_PfpI"/>
    <property type="match status" value="1"/>
</dbReference>
<dbReference type="EMBL" id="FOUP01000002">
    <property type="protein sequence ID" value="SFM99885.1"/>
    <property type="molecule type" value="Genomic_DNA"/>
</dbReference>
<dbReference type="GO" id="GO:0043565">
    <property type="term" value="F:sequence-specific DNA binding"/>
    <property type="evidence" value="ECO:0007669"/>
    <property type="project" value="InterPro"/>
</dbReference>
<dbReference type="AlphaFoldDB" id="A0A1I4VFD2"/>
<keyword evidence="1" id="KW-0805">Transcription regulation</keyword>
<evidence type="ECO:0000259" key="4">
    <source>
        <dbReference type="PROSITE" id="PS01124"/>
    </source>
</evidence>
<dbReference type="InterPro" id="IPR029062">
    <property type="entry name" value="Class_I_gatase-like"/>
</dbReference>
<gene>
    <name evidence="5" type="ORF">ATL45_4639</name>
    <name evidence="6" type="ORF">SAMN05421805_102173</name>
</gene>
<dbReference type="STRING" id="455193.SAMN05421805_102173"/>
<evidence type="ECO:0000256" key="3">
    <source>
        <dbReference type="ARBA" id="ARBA00023163"/>
    </source>
</evidence>
<dbReference type="Pfam" id="PF12833">
    <property type="entry name" value="HTH_18"/>
    <property type="match status" value="1"/>
</dbReference>
<evidence type="ECO:0000256" key="2">
    <source>
        <dbReference type="ARBA" id="ARBA00023125"/>
    </source>
</evidence>
<dbReference type="CDD" id="cd03137">
    <property type="entry name" value="GATase1_AraC_1"/>
    <property type="match status" value="1"/>
</dbReference>
<protein>
    <submittedName>
        <fullName evidence="5">Transcriptional regulator GlxA family with amidase domain</fullName>
    </submittedName>
    <submittedName>
        <fullName evidence="6">Transcriptional regulator GlxA family, contains an amidase domain and an AraC-type DNA-binding HTH domain</fullName>
    </submittedName>
</protein>
<name>A0A1I4VFD2_9PSEU</name>
<dbReference type="PROSITE" id="PS01124">
    <property type="entry name" value="HTH_ARAC_FAMILY_2"/>
    <property type="match status" value="1"/>
</dbReference>
<reference evidence="6 7" key="1">
    <citation type="submission" date="2016-10" db="EMBL/GenBank/DDBJ databases">
        <authorList>
            <person name="de Groot N.N."/>
        </authorList>
    </citation>
    <scope>NUCLEOTIDE SEQUENCE [LARGE SCALE GENOMIC DNA]</scope>
    <source>
        <strain evidence="6 7">CPCC 201259</strain>
    </source>
</reference>
<dbReference type="SUPFAM" id="SSF52317">
    <property type="entry name" value="Class I glutamine amidotransferase-like"/>
    <property type="match status" value="1"/>
</dbReference>
<sequence length="321" mass="34456">MLLAMHVVGVAAVDGVVGFDLATVCQVFAAARPPGRDSPYEVRVCGAPGARVTAVGADCFQLTAPFALAELAAADTILVPGVQDWTRPWPPEVLELLTEAAARGTRIASICTGAFVLAAAGLLDGARATTHWNAAGHLAETYPQVEVDPSVLFVDNGQVLTSAGVCAGLDLCLHLVRRDHGSALAARAARLIVMPAFREGGQAQFISYELPSGSLRPTMDWMRANLHRDLPLAEIARRASMSVRTLNRRFRDLTGTTPLQWLVLARVHRAQELLETTDLPVEEVADRSGFGSAATLRRHFADRVDTTPTAYRTAFRGRSAR</sequence>
<dbReference type="PROSITE" id="PS00041">
    <property type="entry name" value="HTH_ARAC_FAMILY_1"/>
    <property type="match status" value="1"/>
</dbReference>
<evidence type="ECO:0000313" key="6">
    <source>
        <dbReference type="EMBL" id="SFM99885.1"/>
    </source>
</evidence>
<keyword evidence="3" id="KW-0804">Transcription</keyword>
<feature type="domain" description="HTH araC/xylS-type" evidence="4">
    <location>
        <begin position="216"/>
        <end position="314"/>
    </location>
</feature>
<dbReference type="GO" id="GO:0003700">
    <property type="term" value="F:DNA-binding transcription factor activity"/>
    <property type="evidence" value="ECO:0007669"/>
    <property type="project" value="InterPro"/>
</dbReference>
<dbReference type="InterPro" id="IPR002818">
    <property type="entry name" value="DJ-1/PfpI"/>
</dbReference>
<evidence type="ECO:0000256" key="1">
    <source>
        <dbReference type="ARBA" id="ARBA00023015"/>
    </source>
</evidence>
<dbReference type="Gene3D" id="1.10.10.60">
    <property type="entry name" value="Homeodomain-like"/>
    <property type="match status" value="1"/>
</dbReference>
<accession>A0A1I4VFD2</accession>
<dbReference type="Gene3D" id="3.40.50.880">
    <property type="match status" value="1"/>
</dbReference>
<dbReference type="SMART" id="SM00342">
    <property type="entry name" value="HTH_ARAC"/>
    <property type="match status" value="1"/>
</dbReference>
<dbReference type="Proteomes" id="UP000199398">
    <property type="component" value="Unassembled WGS sequence"/>
</dbReference>
<evidence type="ECO:0000313" key="5">
    <source>
        <dbReference type="EMBL" id="RKT86277.1"/>
    </source>
</evidence>
<dbReference type="InterPro" id="IPR009057">
    <property type="entry name" value="Homeodomain-like_sf"/>
</dbReference>
<proteinExistence type="predicted"/>
<dbReference type="EMBL" id="RBXX01000002">
    <property type="protein sequence ID" value="RKT86277.1"/>
    <property type="molecule type" value="Genomic_DNA"/>
</dbReference>
<keyword evidence="2 6" id="KW-0238">DNA-binding</keyword>
<dbReference type="Proteomes" id="UP000270697">
    <property type="component" value="Unassembled WGS sequence"/>
</dbReference>
<evidence type="ECO:0000313" key="7">
    <source>
        <dbReference type="Proteomes" id="UP000199398"/>
    </source>
</evidence>
<evidence type="ECO:0000313" key="8">
    <source>
        <dbReference type="Proteomes" id="UP000270697"/>
    </source>
</evidence>